<dbReference type="InterPro" id="IPR029058">
    <property type="entry name" value="AB_hydrolase_fold"/>
</dbReference>
<dbReference type="Gene3D" id="3.40.50.1820">
    <property type="entry name" value="alpha/beta hydrolase"/>
    <property type="match status" value="1"/>
</dbReference>
<name>A0ABT7S3B6_9CELL</name>
<evidence type="ECO:0000313" key="3">
    <source>
        <dbReference type="Proteomes" id="UP001321453"/>
    </source>
</evidence>
<keyword evidence="3" id="KW-1185">Reference proteome</keyword>
<dbReference type="EMBL" id="JAUCGR010000001">
    <property type="protein sequence ID" value="MDM7830108.1"/>
    <property type="molecule type" value="Genomic_DNA"/>
</dbReference>
<keyword evidence="1" id="KW-0732">Signal</keyword>
<dbReference type="RefSeq" id="WP_289444773.1">
    <property type="nucleotide sequence ID" value="NZ_JAUCGR010000001.1"/>
</dbReference>
<gene>
    <name evidence="2" type="ORF">QRT05_02065</name>
</gene>
<feature type="chain" id="PRO_5046665663" description="Alpha/beta hydrolase" evidence="1">
    <location>
        <begin position="33"/>
        <end position="87"/>
    </location>
</feature>
<sequence length="87" mass="8731">MTLLKRKGAVAALALAAAFSVAVLGGVLPASASAPAAQIQTTKAAKPTVVLVHGAFADSSGWNRVATGLRKHGFPVLAFSNPLRGPL</sequence>
<dbReference type="Proteomes" id="UP001321453">
    <property type="component" value="Unassembled WGS sequence"/>
</dbReference>
<organism evidence="2 3">
    <name type="scientific">Cellulomonas edaphi</name>
    <dbReference type="NCBI Taxonomy" id="3053468"/>
    <lineage>
        <taxon>Bacteria</taxon>
        <taxon>Bacillati</taxon>
        <taxon>Actinomycetota</taxon>
        <taxon>Actinomycetes</taxon>
        <taxon>Micrococcales</taxon>
        <taxon>Cellulomonadaceae</taxon>
        <taxon>Cellulomonas</taxon>
    </lineage>
</organism>
<feature type="signal peptide" evidence="1">
    <location>
        <begin position="1"/>
        <end position="32"/>
    </location>
</feature>
<accession>A0ABT7S3B6</accession>
<reference evidence="2 3" key="1">
    <citation type="submission" date="2023-06" db="EMBL/GenBank/DDBJ databases">
        <title>Cellulomonas sp. MW9 Whole genome sequence.</title>
        <authorList>
            <person name="Park S."/>
        </authorList>
    </citation>
    <scope>NUCLEOTIDE SEQUENCE [LARGE SCALE GENOMIC DNA]</scope>
    <source>
        <strain evidence="2 3">MW9</strain>
    </source>
</reference>
<comment type="caution">
    <text evidence="2">The sequence shown here is derived from an EMBL/GenBank/DDBJ whole genome shotgun (WGS) entry which is preliminary data.</text>
</comment>
<protein>
    <recommendedName>
        <fullName evidence="4">Alpha/beta hydrolase</fullName>
    </recommendedName>
</protein>
<dbReference type="SUPFAM" id="SSF53474">
    <property type="entry name" value="alpha/beta-Hydrolases"/>
    <property type="match status" value="1"/>
</dbReference>
<evidence type="ECO:0008006" key="4">
    <source>
        <dbReference type="Google" id="ProtNLM"/>
    </source>
</evidence>
<evidence type="ECO:0000313" key="2">
    <source>
        <dbReference type="EMBL" id="MDM7830108.1"/>
    </source>
</evidence>
<evidence type="ECO:0000256" key="1">
    <source>
        <dbReference type="SAM" id="SignalP"/>
    </source>
</evidence>
<proteinExistence type="predicted"/>